<dbReference type="EMBL" id="QVRA01000042">
    <property type="protein sequence ID" value="RJG51740.1"/>
    <property type="molecule type" value="Genomic_DNA"/>
</dbReference>
<dbReference type="RefSeq" id="WP_119750423.1">
    <property type="nucleotide sequence ID" value="NZ_QVRA01000042.1"/>
</dbReference>
<evidence type="ECO:0008006" key="3">
    <source>
        <dbReference type="Google" id="ProtNLM"/>
    </source>
</evidence>
<sequence>MNPIVREFFRGLKERDELDVILPEMLTAMGFEVLSRPMVGTRQYGADIAAVGDDTDGVRKLFLFSVKRGDLNRTEWNGASDQALRPSLDEIKDAYLNGVAPEHEGLPVVIVIAIGGVILENVQPLVNGFMRKEKTPTIAYRVWSGDTLTGKVMDGALREEVFPAELRHLLRKASAMVEEPDVAMNYFGQLVRRVAADTAQEPTARVRILYLALWILFVWGREANNLEAPYRASELVVLTGWELLWQEIEADTGRRLEAGHSFFELVQLHLHVWDSLYAKKVLPHAASVHALSFASGGSETIDINLALFETAGRIAMGGLWKLWMAAPSGDTPRLLASPTREVEAIATQFAEMPFANPAMFVPVTDGHAIDLSLSLLFLSAVPSTRALATAWVQQTAGATMLAYKHHLRYPATDGNYTTLIRHPLARTPEYREEATKGSILYPLLAMVAYGMQDLDTVQALSAFDTQFLAHCNLQTWVPNSRTDGKIWHGDRYQGASLGGLSIGDDGEALIGKLRAECSANVDFPALSAIKLNHWPVLLLACRHYRLPPPPQIWLPLLDDLRAEPERYVMEVTPGRYGKARYRAFLLATASRLDPAFDIGKLVVSSAP</sequence>
<proteinExistence type="predicted"/>
<evidence type="ECO:0000313" key="2">
    <source>
        <dbReference type="Proteomes" id="UP000283469"/>
    </source>
</evidence>
<dbReference type="OrthoDB" id="5540856at2"/>
<evidence type="ECO:0000313" key="1">
    <source>
        <dbReference type="EMBL" id="RJG51740.1"/>
    </source>
</evidence>
<dbReference type="AlphaFoldDB" id="A0A418YLA8"/>
<protein>
    <recommendedName>
        <fullName evidence="3">Chemotaxis protein</fullName>
    </recommendedName>
</protein>
<gene>
    <name evidence="1" type="ORF">D0Z70_22950</name>
</gene>
<name>A0A418YLA8_9SPHN</name>
<comment type="caution">
    <text evidence="1">The sequence shown here is derived from an EMBL/GenBank/DDBJ whole genome shotgun (WGS) entry which is preliminary data.</text>
</comment>
<accession>A0A418YLA8</accession>
<keyword evidence="2" id="KW-1185">Reference proteome</keyword>
<organism evidence="1 2">
    <name type="scientific">Sphingobium terrigena</name>
    <dbReference type="NCBI Taxonomy" id="2304063"/>
    <lineage>
        <taxon>Bacteria</taxon>
        <taxon>Pseudomonadati</taxon>
        <taxon>Pseudomonadota</taxon>
        <taxon>Alphaproteobacteria</taxon>
        <taxon>Sphingomonadales</taxon>
        <taxon>Sphingomonadaceae</taxon>
        <taxon>Sphingobium</taxon>
    </lineage>
</organism>
<dbReference type="Proteomes" id="UP000283469">
    <property type="component" value="Unassembled WGS sequence"/>
</dbReference>
<reference evidence="1 2" key="1">
    <citation type="submission" date="2018-08" db="EMBL/GenBank/DDBJ databases">
        <title>Sphingobium sp. EO9.</title>
        <authorList>
            <person name="Park Y."/>
            <person name="Kim K.H."/>
            <person name="Jeon C.O."/>
        </authorList>
    </citation>
    <scope>NUCLEOTIDE SEQUENCE [LARGE SCALE GENOMIC DNA]</scope>
    <source>
        <strain evidence="1 2">EO9</strain>
    </source>
</reference>